<accession>A0A1B6PJE7</accession>
<dbReference type="Proteomes" id="UP000000768">
    <property type="component" value="Chromosome 6"/>
</dbReference>
<proteinExistence type="predicted"/>
<dbReference type="EMBL" id="CM000765">
    <property type="protein sequence ID" value="KXG25801.1"/>
    <property type="molecule type" value="Genomic_DNA"/>
</dbReference>
<sequence length="107" mass="11550">MVVTIVSSAAATSSATAAAAGTTAVLVSGAKRLHVISIINCLADVHTYVKSRSSTCQAYIQREFHQAAELRVKGSKVWTRQALLVQDKHLEEMSMSVEDQKVMIKSC</sequence>
<dbReference type="InParanoid" id="A0A1B6PJE7"/>
<reference evidence="1 2" key="1">
    <citation type="journal article" date="2009" name="Nature">
        <title>The Sorghum bicolor genome and the diversification of grasses.</title>
        <authorList>
            <person name="Paterson A.H."/>
            <person name="Bowers J.E."/>
            <person name="Bruggmann R."/>
            <person name="Dubchak I."/>
            <person name="Grimwood J."/>
            <person name="Gundlach H."/>
            <person name="Haberer G."/>
            <person name="Hellsten U."/>
            <person name="Mitros T."/>
            <person name="Poliakov A."/>
            <person name="Schmutz J."/>
            <person name="Spannagl M."/>
            <person name="Tang H."/>
            <person name="Wang X."/>
            <person name="Wicker T."/>
            <person name="Bharti A.K."/>
            <person name="Chapman J."/>
            <person name="Feltus F.A."/>
            <person name="Gowik U."/>
            <person name="Grigoriev I.V."/>
            <person name="Lyons E."/>
            <person name="Maher C.A."/>
            <person name="Martis M."/>
            <person name="Narechania A."/>
            <person name="Otillar R.P."/>
            <person name="Penning B.W."/>
            <person name="Salamov A.A."/>
            <person name="Wang Y."/>
            <person name="Zhang L."/>
            <person name="Carpita N.C."/>
            <person name="Freeling M."/>
            <person name="Gingle A.R."/>
            <person name="Hash C.T."/>
            <person name="Keller B."/>
            <person name="Klein P."/>
            <person name="Kresovich S."/>
            <person name="McCann M.C."/>
            <person name="Ming R."/>
            <person name="Peterson D.G."/>
            <person name="Mehboob-ur-Rahman"/>
            <person name="Ware D."/>
            <person name="Westhoff P."/>
            <person name="Mayer K.F."/>
            <person name="Messing J."/>
            <person name="Rokhsar D.S."/>
        </authorList>
    </citation>
    <scope>NUCLEOTIDE SEQUENCE [LARGE SCALE GENOMIC DNA]</scope>
    <source>
        <strain evidence="2">cv. BTx623</strain>
    </source>
</reference>
<gene>
    <name evidence="1" type="ORF">SORBI_3006G014300</name>
</gene>
<evidence type="ECO:0000313" key="2">
    <source>
        <dbReference type="Proteomes" id="UP000000768"/>
    </source>
</evidence>
<keyword evidence="2" id="KW-1185">Reference proteome</keyword>
<reference evidence="2" key="2">
    <citation type="journal article" date="2018" name="Plant J.">
        <title>The Sorghum bicolor reference genome: improved assembly, gene annotations, a transcriptome atlas, and signatures of genome organization.</title>
        <authorList>
            <person name="McCormick R.F."/>
            <person name="Truong S.K."/>
            <person name="Sreedasyam A."/>
            <person name="Jenkins J."/>
            <person name="Shu S."/>
            <person name="Sims D."/>
            <person name="Kennedy M."/>
            <person name="Amirebrahimi M."/>
            <person name="Weers B.D."/>
            <person name="McKinley B."/>
            <person name="Mattison A."/>
            <person name="Morishige D.T."/>
            <person name="Grimwood J."/>
            <person name="Schmutz J."/>
            <person name="Mullet J.E."/>
        </authorList>
    </citation>
    <scope>NUCLEOTIDE SEQUENCE [LARGE SCALE GENOMIC DNA]</scope>
    <source>
        <strain evidence="2">cv. BTx623</strain>
    </source>
</reference>
<name>A0A1B6PJE7_SORBI</name>
<organism evidence="1 2">
    <name type="scientific">Sorghum bicolor</name>
    <name type="common">Sorghum</name>
    <name type="synonym">Sorghum vulgare</name>
    <dbReference type="NCBI Taxonomy" id="4558"/>
    <lineage>
        <taxon>Eukaryota</taxon>
        <taxon>Viridiplantae</taxon>
        <taxon>Streptophyta</taxon>
        <taxon>Embryophyta</taxon>
        <taxon>Tracheophyta</taxon>
        <taxon>Spermatophyta</taxon>
        <taxon>Magnoliopsida</taxon>
        <taxon>Liliopsida</taxon>
        <taxon>Poales</taxon>
        <taxon>Poaceae</taxon>
        <taxon>PACMAD clade</taxon>
        <taxon>Panicoideae</taxon>
        <taxon>Andropogonodae</taxon>
        <taxon>Andropogoneae</taxon>
        <taxon>Sorghinae</taxon>
        <taxon>Sorghum</taxon>
    </lineage>
</organism>
<dbReference type="AlphaFoldDB" id="A0A1B6PJE7"/>
<protein>
    <submittedName>
        <fullName evidence="1">Uncharacterized protein</fullName>
    </submittedName>
</protein>
<dbReference type="Gramene" id="KXG25801">
    <property type="protein sequence ID" value="KXG25801"/>
    <property type="gene ID" value="SORBI_3006G014300"/>
</dbReference>
<evidence type="ECO:0000313" key="1">
    <source>
        <dbReference type="EMBL" id="KXG25801.1"/>
    </source>
</evidence>